<dbReference type="InterPro" id="IPR015946">
    <property type="entry name" value="KH_dom-like_a/b"/>
</dbReference>
<dbReference type="GO" id="GO:0004601">
    <property type="term" value="F:peroxidase activity"/>
    <property type="evidence" value="ECO:0007669"/>
    <property type="project" value="InterPro"/>
</dbReference>
<name>A0A1H5M379_9FLAO</name>
<protein>
    <submittedName>
        <fullName evidence="1">Osmotically inducible protein OsmC</fullName>
    </submittedName>
</protein>
<dbReference type="EMBL" id="FNUG01000002">
    <property type="protein sequence ID" value="SEE83131.1"/>
    <property type="molecule type" value="Genomic_DNA"/>
</dbReference>
<proteinExistence type="predicted"/>
<dbReference type="PANTHER" id="PTHR42830">
    <property type="entry name" value="OSMOTICALLY INDUCIBLE FAMILY PROTEIN"/>
    <property type="match status" value="1"/>
</dbReference>
<dbReference type="InterPro" id="IPR019904">
    <property type="entry name" value="Peroxiredoxin_OsmC"/>
</dbReference>
<dbReference type="PANTHER" id="PTHR42830:SF1">
    <property type="entry name" value="OSMOTICALLY INDUCIBLE FAMILY PROTEIN"/>
    <property type="match status" value="1"/>
</dbReference>
<evidence type="ECO:0000313" key="1">
    <source>
        <dbReference type="EMBL" id="SEE83131.1"/>
    </source>
</evidence>
<organism evidence="1 2">
    <name type="scientific">Salinimicrobium catena</name>
    <dbReference type="NCBI Taxonomy" id="390640"/>
    <lineage>
        <taxon>Bacteria</taxon>
        <taxon>Pseudomonadati</taxon>
        <taxon>Bacteroidota</taxon>
        <taxon>Flavobacteriia</taxon>
        <taxon>Flavobacteriales</taxon>
        <taxon>Flavobacteriaceae</taxon>
        <taxon>Salinimicrobium</taxon>
    </lineage>
</organism>
<dbReference type="Pfam" id="PF02566">
    <property type="entry name" value="OsmC"/>
    <property type="match status" value="1"/>
</dbReference>
<dbReference type="STRING" id="390640.SAMN04488034_102515"/>
<reference evidence="1 2" key="1">
    <citation type="submission" date="2016-10" db="EMBL/GenBank/DDBJ databases">
        <authorList>
            <person name="de Groot N.N."/>
        </authorList>
    </citation>
    <scope>NUCLEOTIDE SEQUENCE [LARGE SCALE GENOMIC DNA]</scope>
    <source>
        <strain evidence="1 2">DSM 23553</strain>
    </source>
</reference>
<evidence type="ECO:0000313" key="2">
    <source>
        <dbReference type="Proteomes" id="UP000199448"/>
    </source>
</evidence>
<sequence length="137" mass="14926">MKRKATAVWHGTLKEGKGQLSTASGALEQTPYTYKMRFEDEKGTNPEELVGAAHSGCFTMQLSAYLGEKGHNPVELETHAEVTLESGTVTSSHLTLKAKVPGIDRDQFHELVNKAKENCPISKLLNADISVDATLNE</sequence>
<dbReference type="GO" id="GO:0006979">
    <property type="term" value="P:response to oxidative stress"/>
    <property type="evidence" value="ECO:0007669"/>
    <property type="project" value="InterPro"/>
</dbReference>
<dbReference type="Proteomes" id="UP000199448">
    <property type="component" value="Unassembled WGS sequence"/>
</dbReference>
<dbReference type="OrthoDB" id="9807532at2"/>
<dbReference type="RefSeq" id="WP_093112819.1">
    <property type="nucleotide sequence ID" value="NZ_FNGG01000002.1"/>
</dbReference>
<dbReference type="InterPro" id="IPR003718">
    <property type="entry name" value="OsmC/Ohr_fam"/>
</dbReference>
<dbReference type="NCBIfam" id="TIGR03562">
    <property type="entry name" value="osmo_induc_OsmC"/>
    <property type="match status" value="1"/>
</dbReference>
<dbReference type="InterPro" id="IPR052707">
    <property type="entry name" value="OsmC_Ohr_Peroxiredoxin"/>
</dbReference>
<dbReference type="AlphaFoldDB" id="A0A1H5M379"/>
<accession>A0A1H5M379</accession>
<gene>
    <name evidence="1" type="ORF">SAMN04488034_102515</name>
</gene>
<dbReference type="InterPro" id="IPR036102">
    <property type="entry name" value="OsmC/Ohrsf"/>
</dbReference>
<keyword evidence="2" id="KW-1185">Reference proteome</keyword>
<dbReference type="Gene3D" id="3.30.300.20">
    <property type="match status" value="1"/>
</dbReference>
<dbReference type="SUPFAM" id="SSF82784">
    <property type="entry name" value="OsmC-like"/>
    <property type="match status" value="1"/>
</dbReference>